<name>A0A6A5E3B2_PERFL</name>
<protein>
    <recommendedName>
        <fullName evidence="8">C2HC/C3H-type domain-containing protein</fullName>
    </recommendedName>
</protein>
<dbReference type="Gene3D" id="3.30.160.60">
    <property type="entry name" value="Classic Zinc Finger"/>
    <property type="match status" value="1"/>
</dbReference>
<dbReference type="InterPro" id="IPR049899">
    <property type="entry name" value="Znf_C2HC_C3H"/>
</dbReference>
<gene>
    <name evidence="9" type="ORF">PFLUV_G00234150</name>
</gene>
<feature type="domain" description="C2HC/C3H-type" evidence="8">
    <location>
        <begin position="454"/>
        <end position="483"/>
    </location>
</feature>
<evidence type="ECO:0000313" key="10">
    <source>
        <dbReference type="Proteomes" id="UP000465112"/>
    </source>
</evidence>
<evidence type="ECO:0000256" key="5">
    <source>
        <dbReference type="ARBA" id="ARBA00023054"/>
    </source>
</evidence>
<feature type="region of interest" description="Disordered" evidence="7">
    <location>
        <begin position="509"/>
        <end position="544"/>
    </location>
</feature>
<dbReference type="PANTHER" id="PTHR14649">
    <property type="entry name" value="ZINC FINGER C2HC DOMAIN-CONTAINING PROTEIN 1C"/>
    <property type="match status" value="1"/>
</dbReference>
<feature type="compositionally biased region" description="Polar residues" evidence="7">
    <location>
        <begin position="517"/>
        <end position="526"/>
    </location>
</feature>
<evidence type="ECO:0000256" key="3">
    <source>
        <dbReference type="ARBA" id="ARBA00022771"/>
    </source>
</evidence>
<dbReference type="PROSITE" id="PS52027">
    <property type="entry name" value="ZF_C2HC_C3H"/>
    <property type="match status" value="1"/>
</dbReference>
<dbReference type="Proteomes" id="UP000465112">
    <property type="component" value="Chromosome 20"/>
</dbReference>
<keyword evidence="10" id="KW-1185">Reference proteome</keyword>
<evidence type="ECO:0000256" key="4">
    <source>
        <dbReference type="ARBA" id="ARBA00022833"/>
    </source>
</evidence>
<feature type="compositionally biased region" description="Basic and acidic residues" evidence="7">
    <location>
        <begin position="233"/>
        <end position="290"/>
    </location>
</feature>
<dbReference type="EMBL" id="VHII01000020">
    <property type="protein sequence ID" value="KAF1374930.1"/>
    <property type="molecule type" value="Genomic_DNA"/>
</dbReference>
<evidence type="ECO:0000259" key="8">
    <source>
        <dbReference type="PROSITE" id="PS52027"/>
    </source>
</evidence>
<evidence type="ECO:0000256" key="7">
    <source>
        <dbReference type="SAM" id="MobiDB-lite"/>
    </source>
</evidence>
<dbReference type="GO" id="GO:0008270">
    <property type="term" value="F:zinc ion binding"/>
    <property type="evidence" value="ECO:0007669"/>
    <property type="project" value="UniProtKB-KW"/>
</dbReference>
<feature type="non-terminal residue" evidence="9">
    <location>
        <position position="1"/>
    </location>
</feature>
<comment type="similarity">
    <text evidence="1">Belongs to the ZC2HC1 family.</text>
</comment>
<feature type="compositionally biased region" description="Basic and acidic residues" evidence="7">
    <location>
        <begin position="372"/>
        <end position="385"/>
    </location>
</feature>
<comment type="caution">
    <text evidence="9">The sequence shown here is derived from an EMBL/GenBank/DDBJ whole genome shotgun (WGS) entry which is preliminary data.</text>
</comment>
<keyword evidence="5" id="KW-0175">Coiled coil</keyword>
<feature type="region of interest" description="Disordered" evidence="7">
    <location>
        <begin position="92"/>
        <end position="119"/>
    </location>
</feature>
<keyword evidence="2" id="KW-0479">Metal-binding</keyword>
<reference evidence="9 10" key="1">
    <citation type="submission" date="2019-06" db="EMBL/GenBank/DDBJ databases">
        <title>A chromosome-scale genome assembly of the European perch, Perca fluviatilis.</title>
        <authorList>
            <person name="Roques C."/>
            <person name="Zahm M."/>
            <person name="Cabau C."/>
            <person name="Klopp C."/>
            <person name="Bouchez O."/>
            <person name="Donnadieu C."/>
            <person name="Kuhl H."/>
            <person name="Gislard M."/>
            <person name="Guendouz S."/>
            <person name="Journot L."/>
            <person name="Haffray P."/>
            <person name="Bestin A."/>
            <person name="Morvezen R."/>
            <person name="Feron R."/>
            <person name="Wen M."/>
            <person name="Jouanno E."/>
            <person name="Herpin A."/>
            <person name="Schartl M."/>
            <person name="Postlethwait J."/>
            <person name="Schaerlinger B."/>
            <person name="Chardard D."/>
            <person name="Lecocq T."/>
            <person name="Poncet C."/>
            <person name="Jaffrelo L."/>
            <person name="Lampietro C."/>
            <person name="Guiguen Y."/>
        </authorList>
    </citation>
    <scope>NUCLEOTIDE SEQUENCE [LARGE SCALE GENOMIC DNA]</scope>
    <source>
        <tissue evidence="9">Blood</tissue>
    </source>
</reference>
<dbReference type="InterPro" id="IPR026104">
    <property type="entry name" value="ZNF_C2HC_dom_1C"/>
</dbReference>
<evidence type="ECO:0000313" key="9">
    <source>
        <dbReference type="EMBL" id="KAF1374930.1"/>
    </source>
</evidence>
<dbReference type="AlphaFoldDB" id="A0A6A5E3B2"/>
<keyword evidence="4" id="KW-0862">Zinc</keyword>
<feature type="region of interest" description="Disordered" evidence="7">
    <location>
        <begin position="204"/>
        <end position="306"/>
    </location>
</feature>
<evidence type="ECO:0000256" key="2">
    <source>
        <dbReference type="ARBA" id="ARBA00022723"/>
    </source>
</evidence>
<dbReference type="Pfam" id="PF13913">
    <property type="entry name" value="zf-C2HC_2"/>
    <property type="match status" value="1"/>
</dbReference>
<sequence length="544" mass="63526">RSRRVALFVAKFDFNFNSDDIHKKSYREETLSGWCGGLRCFWQRSNNNTTLKTTGEVMSTYPQRRHSPQGQPNIAGKRQGIVYTQAQHGVVPGRRADGVDRPFPNKPVSHRRPLNRRKQDSLDLHDFEKITITKQPRGLLSPQDYHSNGTRKTTGFRHSRKDLHPLPKGELQMAKAIHAKELMLQVKLWSVEEKIRRKIQRDAAASEYQRSEEQRHNRGQAERGNAQTLTRLAEQKKRESERKREMMMQERRQEDVKQLMNRRDQSNEDRIRNTHEEERARWKIRDKEDAQSSQAHRKGHKGTHQITAHVQKVSGELNISRWKNVNEHTRRRRKGGEEKDNGVWGETGVKSQYGTEKAKEREQNTTSMPDKGSTRERKYRERTCKEVYGSDDERDMPQINQQKTSYKVATENHRGAGLKHSVGLLLPPVSHPSHFSRPEQEELRQEVSTGTGLQLLPCRICDRKFASERLQKHMQICKKVKQSHRQVFNSYVNRTKGSAIEQFWKTHSKSPEDLKNQRQNHMANTRNLHEGRLPAGTSQPKRPK</sequence>
<dbReference type="PANTHER" id="PTHR14649:SF1">
    <property type="entry name" value="ZINC FINGER C2HC DOMAIN-CONTAINING PROTEIN 1C"/>
    <property type="match status" value="1"/>
</dbReference>
<feature type="compositionally biased region" description="Polar residues" evidence="7">
    <location>
        <begin position="144"/>
        <end position="153"/>
    </location>
</feature>
<keyword evidence="3 6" id="KW-0863">Zinc-finger</keyword>
<feature type="region of interest" description="Disordered" evidence="7">
    <location>
        <begin position="319"/>
        <end position="397"/>
    </location>
</feature>
<organism evidence="9 10">
    <name type="scientific">Perca fluviatilis</name>
    <name type="common">European perch</name>
    <dbReference type="NCBI Taxonomy" id="8168"/>
    <lineage>
        <taxon>Eukaryota</taxon>
        <taxon>Metazoa</taxon>
        <taxon>Chordata</taxon>
        <taxon>Craniata</taxon>
        <taxon>Vertebrata</taxon>
        <taxon>Euteleostomi</taxon>
        <taxon>Actinopterygii</taxon>
        <taxon>Neopterygii</taxon>
        <taxon>Teleostei</taxon>
        <taxon>Neoteleostei</taxon>
        <taxon>Acanthomorphata</taxon>
        <taxon>Eupercaria</taxon>
        <taxon>Perciformes</taxon>
        <taxon>Percoidei</taxon>
        <taxon>Percidae</taxon>
        <taxon>Percinae</taxon>
        <taxon>Perca</taxon>
    </lineage>
</organism>
<accession>A0A6A5E3B2</accession>
<evidence type="ECO:0000256" key="1">
    <source>
        <dbReference type="ARBA" id="ARBA00010843"/>
    </source>
</evidence>
<feature type="region of interest" description="Disordered" evidence="7">
    <location>
        <begin position="138"/>
        <end position="164"/>
    </location>
</feature>
<proteinExistence type="inferred from homology"/>
<evidence type="ECO:0000256" key="6">
    <source>
        <dbReference type="PROSITE-ProRule" id="PRU01371"/>
    </source>
</evidence>
<feature type="compositionally biased region" description="Basic and acidic residues" evidence="7">
    <location>
        <begin position="209"/>
        <end position="221"/>
    </location>
</feature>